<dbReference type="Gene3D" id="1.10.150.240">
    <property type="entry name" value="Putative phosphatase, domain 2"/>
    <property type="match status" value="1"/>
</dbReference>
<dbReference type="PANTHER" id="PTHR43434">
    <property type="entry name" value="PHOSPHOGLYCOLATE PHOSPHATASE"/>
    <property type="match status" value="1"/>
</dbReference>
<organism evidence="1 2">
    <name type="scientific">Corynebacterium heidelbergense</name>
    <dbReference type="NCBI Taxonomy" id="2055947"/>
    <lineage>
        <taxon>Bacteria</taxon>
        <taxon>Bacillati</taxon>
        <taxon>Actinomycetota</taxon>
        <taxon>Actinomycetes</taxon>
        <taxon>Mycobacteriales</taxon>
        <taxon>Corynebacteriaceae</taxon>
        <taxon>Corynebacterium</taxon>
    </lineage>
</organism>
<dbReference type="Pfam" id="PF13419">
    <property type="entry name" value="HAD_2"/>
    <property type="match status" value="1"/>
</dbReference>
<dbReference type="Proteomes" id="UP000251047">
    <property type="component" value="Unassembled WGS sequence"/>
</dbReference>
<dbReference type="SUPFAM" id="SSF56784">
    <property type="entry name" value="HAD-like"/>
    <property type="match status" value="1"/>
</dbReference>
<protein>
    <submittedName>
        <fullName evidence="1">Phosphoglycolate phosphatase</fullName>
    </submittedName>
</protein>
<dbReference type="InterPro" id="IPR036412">
    <property type="entry name" value="HAD-like_sf"/>
</dbReference>
<dbReference type="GO" id="GO:0005829">
    <property type="term" value="C:cytosol"/>
    <property type="evidence" value="ECO:0007669"/>
    <property type="project" value="TreeGrafter"/>
</dbReference>
<sequence length="248" mass="26800">MQKILLIDVDGTLIDSYPGIRESFIEGLEAVGARVPGEDVLRHIPGPPMIENYRDLGLEGEDLSTAMDTYISSQRSGAWKNCEVFPGIPELLRTWRDEGFILATATSKAESSAQRVLEHFDLLGYFHVLGAAEEADKPGRSRQKKDDVIEHTLGLLRDVEGAPLVGGEVDPSQVLMIGDRKHDLEGAKKFGIQAALVTWGYGSEEEHAAAAFTARDAEELGGVVDEFSQETNTHAAGTPAAVTRVTAG</sequence>
<evidence type="ECO:0000313" key="1">
    <source>
        <dbReference type="EMBL" id="RAV33959.1"/>
    </source>
</evidence>
<gene>
    <name evidence="1" type="ORF">CWC39_05675</name>
</gene>
<name>A0A364VBD5_9CORY</name>
<dbReference type="SFLD" id="SFLDG01129">
    <property type="entry name" value="C1.5:_HAD__Beta-PGM__Phosphata"/>
    <property type="match status" value="1"/>
</dbReference>
<dbReference type="InterPro" id="IPR050155">
    <property type="entry name" value="HAD-like_hydrolase_sf"/>
</dbReference>
<reference evidence="1 2" key="1">
    <citation type="journal article" date="2018" name="Syst. Appl. Microbiol.">
        <title>Corynebacterium heidelbergense sp. nov., isolated from the preen glands of Egyptian geese (Alopochen aegyptiacus).</title>
        <authorList>
            <person name="Braun M.S."/>
            <person name="Wang E."/>
            <person name="Zimmermann S."/>
            <person name="Wink M."/>
        </authorList>
    </citation>
    <scope>NUCLEOTIDE SEQUENCE [LARGE SCALE GENOMIC DNA]</scope>
    <source>
        <strain evidence="1 2">DSM 104638</strain>
    </source>
</reference>
<dbReference type="EMBL" id="PHQP01000035">
    <property type="protein sequence ID" value="RAV33959.1"/>
    <property type="molecule type" value="Genomic_DNA"/>
</dbReference>
<proteinExistence type="predicted"/>
<comment type="caution">
    <text evidence="1">The sequence shown here is derived from an EMBL/GenBank/DDBJ whole genome shotgun (WGS) entry which is preliminary data.</text>
</comment>
<dbReference type="PANTHER" id="PTHR43434:SF20">
    <property type="entry name" value="5'-NUCLEOTIDASE"/>
    <property type="match status" value="1"/>
</dbReference>
<dbReference type="Gene3D" id="3.40.50.1000">
    <property type="entry name" value="HAD superfamily/HAD-like"/>
    <property type="match status" value="1"/>
</dbReference>
<dbReference type="InterPro" id="IPR023214">
    <property type="entry name" value="HAD_sf"/>
</dbReference>
<dbReference type="OrthoDB" id="9776368at2"/>
<dbReference type="InterPro" id="IPR041492">
    <property type="entry name" value="HAD_2"/>
</dbReference>
<dbReference type="AlphaFoldDB" id="A0A364VBD5"/>
<dbReference type="GO" id="GO:0004713">
    <property type="term" value="F:protein tyrosine kinase activity"/>
    <property type="evidence" value="ECO:0007669"/>
    <property type="project" value="TreeGrafter"/>
</dbReference>
<dbReference type="SFLD" id="SFLDS00003">
    <property type="entry name" value="Haloacid_Dehalogenase"/>
    <property type="match status" value="1"/>
</dbReference>
<evidence type="ECO:0000313" key="2">
    <source>
        <dbReference type="Proteomes" id="UP000251047"/>
    </source>
</evidence>
<accession>A0A364VBD5</accession>
<dbReference type="RefSeq" id="WP_112769541.1">
    <property type="nucleotide sequence ID" value="NZ_CP063191.1"/>
</dbReference>
<dbReference type="InterPro" id="IPR023198">
    <property type="entry name" value="PGP-like_dom2"/>
</dbReference>